<protein>
    <submittedName>
        <fullName evidence="1">Putative 6-aminohexanoate-dimer hydrolase</fullName>
    </submittedName>
</protein>
<dbReference type="Gene3D" id="3.40.710.10">
    <property type="entry name" value="DD-peptidase/beta-lactamase superfamily"/>
    <property type="match status" value="1"/>
</dbReference>
<dbReference type="STRING" id="29341.RSJ17_11100"/>
<dbReference type="GO" id="GO:0016787">
    <property type="term" value="F:hydrolase activity"/>
    <property type="evidence" value="ECO:0007669"/>
    <property type="project" value="UniProtKB-KW"/>
</dbReference>
<organism evidence="1 2">
    <name type="scientific">Clostridium argentinense CDC 2741</name>
    <dbReference type="NCBI Taxonomy" id="1418104"/>
    <lineage>
        <taxon>Bacteria</taxon>
        <taxon>Bacillati</taxon>
        <taxon>Bacillota</taxon>
        <taxon>Clostridia</taxon>
        <taxon>Eubacteriales</taxon>
        <taxon>Clostridiaceae</taxon>
        <taxon>Clostridium</taxon>
    </lineage>
</organism>
<dbReference type="RefSeq" id="WP_052268110.1">
    <property type="nucleotide sequence ID" value="NZ_AYSO01000017.1"/>
</dbReference>
<dbReference type="SUPFAM" id="SSF56601">
    <property type="entry name" value="beta-lactamase/transpeptidase-like"/>
    <property type="match status" value="1"/>
</dbReference>
<comment type="caution">
    <text evidence="1">The sequence shown here is derived from an EMBL/GenBank/DDBJ whole genome shotgun (WGS) entry which is preliminary data.</text>
</comment>
<proteinExistence type="predicted"/>
<dbReference type="InterPro" id="IPR012338">
    <property type="entry name" value="Beta-lactam/transpept-like"/>
</dbReference>
<dbReference type="OrthoDB" id="9773047at2"/>
<dbReference type="EMBL" id="AYSO01000017">
    <property type="protein sequence ID" value="KIE46294.1"/>
    <property type="molecule type" value="Genomic_DNA"/>
</dbReference>
<name>A0A0C1U0F9_9CLOT</name>
<dbReference type="AlphaFoldDB" id="A0A0C1U0F9"/>
<evidence type="ECO:0000313" key="2">
    <source>
        <dbReference type="Proteomes" id="UP000031366"/>
    </source>
</evidence>
<gene>
    <name evidence="1" type="ORF">U732_1616</name>
</gene>
<keyword evidence="2" id="KW-1185">Reference proteome</keyword>
<accession>A0A0C1U0F9</accession>
<evidence type="ECO:0000313" key="1">
    <source>
        <dbReference type="EMBL" id="KIE46294.1"/>
    </source>
</evidence>
<sequence>MLYNSINEWSCICQEHIFKQIGIYKSIWYDREGISLGADGLRITSYDMLKFGNLFLNNGCLNSNQIISSEWIKESITALYKTYDNIGYYAYHWWVSSFNNKASQLIIILL</sequence>
<keyword evidence="1" id="KW-0378">Hydrolase</keyword>
<dbReference type="Proteomes" id="UP000031366">
    <property type="component" value="Unassembled WGS sequence"/>
</dbReference>
<reference evidence="1 2" key="1">
    <citation type="journal article" date="2015" name="Infect. Genet. Evol.">
        <title>Genomic sequences of six botulinum neurotoxin-producing strains representing three clostridial species illustrate the mobility and diversity of botulinum neurotoxin genes.</title>
        <authorList>
            <person name="Smith T.J."/>
            <person name="Hill K.K."/>
            <person name="Xie G."/>
            <person name="Foley B.T."/>
            <person name="Williamson C.H."/>
            <person name="Foster J.T."/>
            <person name="Johnson S.L."/>
            <person name="Chertkov O."/>
            <person name="Teshima H."/>
            <person name="Gibbons H.S."/>
            <person name="Johnsky L.A."/>
            <person name="Karavis M.A."/>
            <person name="Smith L.A."/>
        </authorList>
    </citation>
    <scope>NUCLEOTIDE SEQUENCE [LARGE SCALE GENOMIC DNA]</scope>
    <source>
        <strain evidence="1 2">CDC 2741</strain>
    </source>
</reference>